<comment type="caution">
    <text evidence="2">The sequence shown here is derived from an EMBL/GenBank/DDBJ whole genome shotgun (WGS) entry which is preliminary data.</text>
</comment>
<keyword evidence="3" id="KW-1185">Reference proteome</keyword>
<feature type="region of interest" description="Disordered" evidence="1">
    <location>
        <begin position="1"/>
        <end position="66"/>
    </location>
</feature>
<name>A0ABS8UQB6_DATST</name>
<accession>A0ABS8UQB6</accession>
<evidence type="ECO:0000256" key="1">
    <source>
        <dbReference type="SAM" id="MobiDB-lite"/>
    </source>
</evidence>
<dbReference type="EMBL" id="JACEIK010002332">
    <property type="protein sequence ID" value="MCD9560513.1"/>
    <property type="molecule type" value="Genomic_DNA"/>
</dbReference>
<sequence>MEYDFRNRTGPPYDAQSPMYGRPAAGAPQPHPMYGQAPGLYPRAGQHSSGRNPPFHHTPSPSSNTGIGIRVAIKPEYWITPPPQLSTQVGDIPRSTFNFDFDLEKKILAEAEKESQNWSRLGLENLPSRMPEQTNTDGGWFMKTNMLIGRSLLLSILFDSVLNRKELKARQQAKEIEPGLRRTSTNFTGYLPPLTSNRYKATSLGAKSPTSITTWPYHWCKIVLLAENMISFYSSSPQLVRNKANVIIDYSSKKQLMGAVLTKKQ</sequence>
<evidence type="ECO:0000313" key="2">
    <source>
        <dbReference type="EMBL" id="MCD9560513.1"/>
    </source>
</evidence>
<evidence type="ECO:0000313" key="3">
    <source>
        <dbReference type="Proteomes" id="UP000823775"/>
    </source>
</evidence>
<gene>
    <name evidence="2" type="ORF">HAX54_019208</name>
</gene>
<reference evidence="2 3" key="1">
    <citation type="journal article" date="2021" name="BMC Genomics">
        <title>Datura genome reveals duplications of psychoactive alkaloid biosynthetic genes and high mutation rate following tissue culture.</title>
        <authorList>
            <person name="Rajewski A."/>
            <person name="Carter-House D."/>
            <person name="Stajich J."/>
            <person name="Litt A."/>
        </authorList>
    </citation>
    <scope>NUCLEOTIDE SEQUENCE [LARGE SCALE GENOMIC DNA]</scope>
    <source>
        <strain evidence="2">AR-01</strain>
    </source>
</reference>
<organism evidence="2 3">
    <name type="scientific">Datura stramonium</name>
    <name type="common">Jimsonweed</name>
    <name type="synonym">Common thornapple</name>
    <dbReference type="NCBI Taxonomy" id="4076"/>
    <lineage>
        <taxon>Eukaryota</taxon>
        <taxon>Viridiplantae</taxon>
        <taxon>Streptophyta</taxon>
        <taxon>Embryophyta</taxon>
        <taxon>Tracheophyta</taxon>
        <taxon>Spermatophyta</taxon>
        <taxon>Magnoliopsida</taxon>
        <taxon>eudicotyledons</taxon>
        <taxon>Gunneridae</taxon>
        <taxon>Pentapetalae</taxon>
        <taxon>asterids</taxon>
        <taxon>lamiids</taxon>
        <taxon>Solanales</taxon>
        <taxon>Solanaceae</taxon>
        <taxon>Solanoideae</taxon>
        <taxon>Datureae</taxon>
        <taxon>Datura</taxon>
    </lineage>
</organism>
<dbReference type="Proteomes" id="UP000823775">
    <property type="component" value="Unassembled WGS sequence"/>
</dbReference>
<protein>
    <submittedName>
        <fullName evidence="2">Uncharacterized protein</fullName>
    </submittedName>
</protein>
<proteinExistence type="predicted"/>